<keyword evidence="1" id="KW-0645">Protease</keyword>
<keyword evidence="4" id="KW-0862">Zinc</keyword>
<feature type="compositionally biased region" description="Polar residues" evidence="6">
    <location>
        <begin position="29"/>
        <end position="44"/>
    </location>
</feature>
<dbReference type="EMBL" id="LAJX01000002">
    <property type="protein sequence ID" value="KJV08118.1"/>
    <property type="molecule type" value="Genomic_DNA"/>
</dbReference>
<reference evidence="10" key="1">
    <citation type="submission" date="2015-03" db="EMBL/GenBank/DDBJ databases">
        <title>Draft genome sequence of a novel methanotroph (Sn10-6) isolated from flooded ricefield rhizosphere in India.</title>
        <authorList>
            <person name="Pandit P.S."/>
            <person name="Pore S.D."/>
            <person name="Arora P."/>
            <person name="Kapse N.G."/>
            <person name="Dhakephalkar P.K."/>
            <person name="Rahalkar M.C."/>
        </authorList>
    </citation>
    <scope>NUCLEOTIDE SEQUENCE [LARGE SCALE GENOMIC DNA]</scope>
    <source>
        <strain evidence="10">Sn10-6</strain>
    </source>
</reference>
<accession>A0A0F3INI0</accession>
<evidence type="ECO:0000256" key="2">
    <source>
        <dbReference type="ARBA" id="ARBA00022723"/>
    </source>
</evidence>
<dbReference type="PANTHER" id="PTHR33794">
    <property type="entry name" value="BACILLOLYSIN"/>
    <property type="match status" value="1"/>
</dbReference>
<evidence type="ECO:0000256" key="6">
    <source>
        <dbReference type="SAM" id="MobiDB-lite"/>
    </source>
</evidence>
<evidence type="ECO:0000256" key="4">
    <source>
        <dbReference type="ARBA" id="ARBA00022833"/>
    </source>
</evidence>
<evidence type="ECO:0000256" key="3">
    <source>
        <dbReference type="ARBA" id="ARBA00022801"/>
    </source>
</evidence>
<evidence type="ECO:0000313" key="10">
    <source>
        <dbReference type="Proteomes" id="UP000033684"/>
    </source>
</evidence>
<evidence type="ECO:0000256" key="5">
    <source>
        <dbReference type="ARBA" id="ARBA00023049"/>
    </source>
</evidence>
<dbReference type="Pfam" id="PF07504">
    <property type="entry name" value="FTP"/>
    <property type="match status" value="1"/>
</dbReference>
<dbReference type="InterPro" id="IPR050728">
    <property type="entry name" value="Zinc_Metalloprotease_M4"/>
</dbReference>
<dbReference type="GO" id="GO:0046872">
    <property type="term" value="F:metal ion binding"/>
    <property type="evidence" value="ECO:0007669"/>
    <property type="project" value="UniProtKB-KW"/>
</dbReference>
<keyword evidence="5" id="KW-0482">Metalloprotease</keyword>
<dbReference type="GO" id="GO:0008237">
    <property type="term" value="F:metallopeptidase activity"/>
    <property type="evidence" value="ECO:0007669"/>
    <property type="project" value="UniProtKB-KW"/>
</dbReference>
<gene>
    <name evidence="9" type="ORF">VZ94_00240</name>
</gene>
<evidence type="ECO:0000259" key="8">
    <source>
        <dbReference type="Pfam" id="PF07504"/>
    </source>
</evidence>
<keyword evidence="2" id="KW-0479">Metal-binding</keyword>
<feature type="chain" id="PRO_5002462643" description="FTP domain-containing protein" evidence="7">
    <location>
        <begin position="20"/>
        <end position="384"/>
    </location>
</feature>
<evidence type="ECO:0000313" key="9">
    <source>
        <dbReference type="EMBL" id="KJV08118.1"/>
    </source>
</evidence>
<feature type="signal peptide" evidence="7">
    <location>
        <begin position="1"/>
        <end position="19"/>
    </location>
</feature>
<evidence type="ECO:0000256" key="1">
    <source>
        <dbReference type="ARBA" id="ARBA00022670"/>
    </source>
</evidence>
<dbReference type="Proteomes" id="UP000033684">
    <property type="component" value="Unassembled WGS sequence"/>
</dbReference>
<dbReference type="GO" id="GO:0006508">
    <property type="term" value="P:proteolysis"/>
    <property type="evidence" value="ECO:0007669"/>
    <property type="project" value="UniProtKB-KW"/>
</dbReference>
<sequence>MLSIGLGCLSVCSVLTVAAAPPDINRLQPLNSGPASNQAVLTTPSDEDTQRNNKLMNKLTHLLERTDEKSSDLKQLSPKQRKAAAKLIEQTGSDIRLRVRQGSKTIRYLKVADSDKRLKMSTHKVLTDEVRKQVAQDFLSEHKALLSINVPEEEFVLFSQNTDDLGYSHLRYHQQYNQIPIWPSDATVHLDSSGNVSLFEGTYIATPSRVASTPVVTADDAMVKAKAAVPDADNATVSQAELIYFALDDKPVRLAWKQEVNVSDSSRWLVVIDALDGSVLTAFNEVMNANIVGSGTDLLGVKRPLNVWNQSGKYYLIDTSKKMYDKSSNPPDGDVKGAIIVVDANHNAQGNDGSIDLFHITSNNPNSWPLSDGVSASFWFIKNL</sequence>
<dbReference type="AlphaFoldDB" id="A0A0F3INI0"/>
<keyword evidence="3" id="KW-0378">Hydrolase</keyword>
<dbReference type="InterPro" id="IPR011096">
    <property type="entry name" value="FTP_domain"/>
</dbReference>
<feature type="region of interest" description="Disordered" evidence="6">
    <location>
        <begin position="29"/>
        <end position="50"/>
    </location>
</feature>
<feature type="domain" description="FTP" evidence="8">
    <location>
        <begin position="153"/>
        <end position="202"/>
    </location>
</feature>
<keyword evidence="10" id="KW-1185">Reference proteome</keyword>
<dbReference type="PANTHER" id="PTHR33794:SF1">
    <property type="entry name" value="BACILLOLYSIN"/>
    <property type="match status" value="1"/>
</dbReference>
<name>A0A0F3INI0_9GAMM</name>
<keyword evidence="7" id="KW-0732">Signal</keyword>
<protein>
    <recommendedName>
        <fullName evidence="8">FTP domain-containing protein</fullName>
    </recommendedName>
</protein>
<dbReference type="Gene3D" id="3.10.450.490">
    <property type="match status" value="1"/>
</dbReference>
<evidence type="ECO:0000256" key="7">
    <source>
        <dbReference type="SAM" id="SignalP"/>
    </source>
</evidence>
<proteinExistence type="predicted"/>
<comment type="caution">
    <text evidence="9">The sequence shown here is derived from an EMBL/GenBank/DDBJ whole genome shotgun (WGS) entry which is preliminary data.</text>
</comment>
<organism evidence="9 10">
    <name type="scientific">Methylocucumis oryzae</name>
    <dbReference type="NCBI Taxonomy" id="1632867"/>
    <lineage>
        <taxon>Bacteria</taxon>
        <taxon>Pseudomonadati</taxon>
        <taxon>Pseudomonadota</taxon>
        <taxon>Gammaproteobacteria</taxon>
        <taxon>Methylococcales</taxon>
        <taxon>Methylococcaceae</taxon>
        <taxon>Methylocucumis</taxon>
    </lineage>
</organism>
<reference evidence="9 10" key="2">
    <citation type="journal article" date="2016" name="Microb. Ecol.">
        <title>Genome Characteristics of a Novel Type I Methanotroph (Sn10-6) Isolated from a Flooded Indian Rice Field.</title>
        <authorList>
            <person name="Rahalkar M.C."/>
            <person name="Pandit P.S."/>
            <person name="Dhakephalkar P.K."/>
            <person name="Pore S."/>
            <person name="Arora P."/>
            <person name="Kapse N."/>
        </authorList>
    </citation>
    <scope>NUCLEOTIDE SEQUENCE [LARGE SCALE GENOMIC DNA]</scope>
    <source>
        <strain evidence="9 10">Sn10-6</strain>
    </source>
</reference>